<dbReference type="SMART" id="SM00829">
    <property type="entry name" value="PKS_ER"/>
    <property type="match status" value="1"/>
</dbReference>
<organism evidence="5 6">
    <name type="scientific">Streptomyces spinosisporus</name>
    <dbReference type="NCBI Taxonomy" id="2927582"/>
    <lineage>
        <taxon>Bacteria</taxon>
        <taxon>Bacillati</taxon>
        <taxon>Actinomycetota</taxon>
        <taxon>Actinomycetes</taxon>
        <taxon>Kitasatosporales</taxon>
        <taxon>Streptomycetaceae</taxon>
        <taxon>Streptomyces</taxon>
    </lineage>
</organism>
<dbReference type="InterPro" id="IPR047618">
    <property type="entry name" value="QOR-like"/>
</dbReference>
<reference evidence="5" key="1">
    <citation type="submission" date="2022-03" db="EMBL/GenBank/DDBJ databases">
        <title>Streptomyces 7R015 and 7R016 isolated from Barleria lupulina in Thailand.</title>
        <authorList>
            <person name="Kanchanasin P."/>
            <person name="Phongsopitanun W."/>
            <person name="Tanasupawat S."/>
        </authorList>
    </citation>
    <scope>NUCLEOTIDE SEQUENCE</scope>
    <source>
        <strain evidence="5">7R016</strain>
    </source>
</reference>
<comment type="caution">
    <text evidence="5">The sequence shown here is derived from an EMBL/GenBank/DDBJ whole genome shotgun (WGS) entry which is preliminary data.</text>
</comment>
<dbReference type="Pfam" id="PF00107">
    <property type="entry name" value="ADH_zinc_N"/>
    <property type="match status" value="1"/>
</dbReference>
<dbReference type="InterPro" id="IPR013149">
    <property type="entry name" value="ADH-like_C"/>
</dbReference>
<gene>
    <name evidence="5" type="ORF">MQN93_42965</name>
</gene>
<keyword evidence="1" id="KW-0521">NADP</keyword>
<feature type="compositionally biased region" description="Basic and acidic residues" evidence="3">
    <location>
        <begin position="1"/>
        <end position="10"/>
    </location>
</feature>
<evidence type="ECO:0000256" key="2">
    <source>
        <dbReference type="ARBA" id="ARBA00023002"/>
    </source>
</evidence>
<evidence type="ECO:0000256" key="1">
    <source>
        <dbReference type="ARBA" id="ARBA00022857"/>
    </source>
</evidence>
<dbReference type="InterPro" id="IPR013154">
    <property type="entry name" value="ADH-like_N"/>
</dbReference>
<dbReference type="Proteomes" id="UP001165270">
    <property type="component" value="Unassembled WGS sequence"/>
</dbReference>
<dbReference type="CDD" id="cd05286">
    <property type="entry name" value="QOR2"/>
    <property type="match status" value="1"/>
</dbReference>
<accession>A0ABS9XWL6</accession>
<feature type="region of interest" description="Disordered" evidence="3">
    <location>
        <begin position="1"/>
        <end position="62"/>
    </location>
</feature>
<proteinExistence type="predicted"/>
<dbReference type="PANTHER" id="PTHR48106:SF13">
    <property type="entry name" value="QUINONE OXIDOREDUCTASE-RELATED"/>
    <property type="match status" value="1"/>
</dbReference>
<evidence type="ECO:0000313" key="5">
    <source>
        <dbReference type="EMBL" id="MCI3246464.1"/>
    </source>
</evidence>
<feature type="domain" description="Enoyl reductase (ER)" evidence="4">
    <location>
        <begin position="10"/>
        <end position="320"/>
    </location>
</feature>
<dbReference type="Gene3D" id="3.40.50.720">
    <property type="entry name" value="NAD(P)-binding Rossmann-like Domain"/>
    <property type="match status" value="1"/>
</dbReference>
<dbReference type="SUPFAM" id="SSF50129">
    <property type="entry name" value="GroES-like"/>
    <property type="match status" value="1"/>
</dbReference>
<dbReference type="PROSITE" id="PS01162">
    <property type="entry name" value="QOR_ZETA_CRYSTAL"/>
    <property type="match status" value="1"/>
</dbReference>
<evidence type="ECO:0000313" key="6">
    <source>
        <dbReference type="Proteomes" id="UP001165270"/>
    </source>
</evidence>
<protein>
    <submittedName>
        <fullName evidence="5">Quinone oxidoreductase</fullName>
    </submittedName>
</protein>
<dbReference type="Pfam" id="PF08240">
    <property type="entry name" value="ADH_N"/>
    <property type="match status" value="1"/>
</dbReference>
<evidence type="ECO:0000259" key="4">
    <source>
        <dbReference type="SMART" id="SM00829"/>
    </source>
</evidence>
<dbReference type="InterPro" id="IPR036291">
    <property type="entry name" value="NAD(P)-bd_dom_sf"/>
</dbReference>
<dbReference type="SUPFAM" id="SSF51735">
    <property type="entry name" value="NAD(P)-binding Rossmann-fold domains"/>
    <property type="match status" value="1"/>
</dbReference>
<dbReference type="PANTHER" id="PTHR48106">
    <property type="entry name" value="QUINONE OXIDOREDUCTASE PIG3-RELATED"/>
    <property type="match status" value="1"/>
</dbReference>
<dbReference type="InterPro" id="IPR020843">
    <property type="entry name" value="ER"/>
</dbReference>
<keyword evidence="6" id="KW-1185">Reference proteome</keyword>
<dbReference type="EMBL" id="JALDAX010000037">
    <property type="protein sequence ID" value="MCI3246464.1"/>
    <property type="molecule type" value="Genomic_DNA"/>
</dbReference>
<evidence type="ECO:0000256" key="3">
    <source>
        <dbReference type="SAM" id="MobiDB-lite"/>
    </source>
</evidence>
<dbReference type="Gene3D" id="3.90.180.10">
    <property type="entry name" value="Medium-chain alcohol dehydrogenases, catalytic domain"/>
    <property type="match status" value="1"/>
</dbReference>
<sequence>MRRIEFHRIGGPDVLTSLSATPPRPAPANRWCRSPRPASTTSTSTTGKARPPSNCSTPPAGEAAGTVTAVGEGVHHHAPGDRVSWFGLSGSYADHAIVTAASAVAVPDGITDKTAGSMMLQGVTAHYLATSTWPVQRGQTALVHAAAGGVGQLLTQIIKMRGGRVIATVSTEEKAAIARTHGADHVINYSTDDFATATLELLGGRGVDVVYDGVGKGTFAGGLQVLRHRGMLVVYGLSSGPVPPFDLMDLNVNGSLFVTSPNPPSYLQNPDEFIGRIKDLFTWVSSGSLDVRVGARYPLAEAARAHDSPENRRTTGKLLLVP</sequence>
<name>A0ABS9XWL6_9ACTN</name>
<dbReference type="InterPro" id="IPR011032">
    <property type="entry name" value="GroES-like_sf"/>
</dbReference>
<dbReference type="InterPro" id="IPR002364">
    <property type="entry name" value="Quin_OxRdtase/zeta-crystal_CS"/>
</dbReference>
<dbReference type="RefSeq" id="WP_242713796.1">
    <property type="nucleotide sequence ID" value="NZ_JALDAX010000037.1"/>
</dbReference>
<keyword evidence="2" id="KW-0560">Oxidoreductase</keyword>